<dbReference type="Pfam" id="PF07452">
    <property type="entry name" value="CHRD"/>
    <property type="match status" value="1"/>
</dbReference>
<evidence type="ECO:0000313" key="4">
    <source>
        <dbReference type="Proteomes" id="UP001228044"/>
    </source>
</evidence>
<protein>
    <submittedName>
        <fullName evidence="3">CHRD domain-containing protein</fullName>
    </submittedName>
</protein>
<evidence type="ECO:0000256" key="1">
    <source>
        <dbReference type="SAM" id="SignalP"/>
    </source>
</evidence>
<gene>
    <name evidence="3" type="ORF">QWJ38_10495</name>
</gene>
<evidence type="ECO:0000313" key="3">
    <source>
        <dbReference type="EMBL" id="MDN3920708.1"/>
    </source>
</evidence>
<comment type="caution">
    <text evidence="3">The sequence shown here is derived from an EMBL/GenBank/DDBJ whole genome shotgun (WGS) entry which is preliminary data.</text>
</comment>
<dbReference type="NCBIfam" id="TIGR02595">
    <property type="entry name" value="PEP_CTERM"/>
    <property type="match status" value="1"/>
</dbReference>
<dbReference type="Pfam" id="PF07589">
    <property type="entry name" value="PEP-CTERM"/>
    <property type="match status" value="1"/>
</dbReference>
<evidence type="ECO:0000259" key="2">
    <source>
        <dbReference type="PROSITE" id="PS50933"/>
    </source>
</evidence>
<dbReference type="InterPro" id="IPR010895">
    <property type="entry name" value="CHRD"/>
</dbReference>
<reference evidence="3 4" key="1">
    <citation type="submission" date="2023-06" db="EMBL/GenBank/DDBJ databases">
        <title>Pelomonas sp. PFR6 16S ribosomal RNA gene Genome sequencing and assembly.</title>
        <authorList>
            <person name="Woo H."/>
        </authorList>
    </citation>
    <scope>NUCLEOTIDE SEQUENCE [LARGE SCALE GENOMIC DNA]</scope>
    <source>
        <strain evidence="3 4">PFR6</strain>
    </source>
</reference>
<dbReference type="Proteomes" id="UP001228044">
    <property type="component" value="Unassembled WGS sequence"/>
</dbReference>
<dbReference type="PROSITE" id="PS50933">
    <property type="entry name" value="CHRD"/>
    <property type="match status" value="1"/>
</dbReference>
<proteinExistence type="predicted"/>
<organism evidence="3 4">
    <name type="scientific">Roseateles violae</name>
    <dbReference type="NCBI Taxonomy" id="3058042"/>
    <lineage>
        <taxon>Bacteria</taxon>
        <taxon>Pseudomonadati</taxon>
        <taxon>Pseudomonadota</taxon>
        <taxon>Betaproteobacteria</taxon>
        <taxon>Burkholderiales</taxon>
        <taxon>Sphaerotilaceae</taxon>
        <taxon>Roseateles</taxon>
    </lineage>
</organism>
<name>A0ABT8DRN3_9BURK</name>
<feature type="signal peptide" evidence="1">
    <location>
        <begin position="1"/>
        <end position="23"/>
    </location>
</feature>
<dbReference type="RefSeq" id="WP_290359033.1">
    <property type="nucleotide sequence ID" value="NZ_JAUHHC010000003.1"/>
</dbReference>
<sequence length="203" mass="20569">MKKSLPLLLALCALLGSPFAAHALVYQFNATLNGPSEVPSTASTATGIASLQYDDHGTASLLDDTYSFSEAVFGLSGPATGYHIHAAASSTETGPVRINFASTPGYLVTVSGNNVLVGAANLPAPAIPATPSSSSNAGYPAMSFLAVLQNGLAYVNVHTASYPGGEVRGQLLQVSAVPEPGTSALLLAGAGVIGMAARRRLKR</sequence>
<accession>A0ABT8DRN3</accession>
<keyword evidence="4" id="KW-1185">Reference proteome</keyword>
<dbReference type="EMBL" id="JAUHHC010000003">
    <property type="protein sequence ID" value="MDN3920708.1"/>
    <property type="molecule type" value="Genomic_DNA"/>
</dbReference>
<feature type="chain" id="PRO_5046155874" evidence="1">
    <location>
        <begin position="24"/>
        <end position="203"/>
    </location>
</feature>
<dbReference type="InterPro" id="IPR013424">
    <property type="entry name" value="Ice-binding_C"/>
</dbReference>
<feature type="domain" description="CHRD" evidence="2">
    <location>
        <begin position="24"/>
        <end position="176"/>
    </location>
</feature>
<keyword evidence="1" id="KW-0732">Signal</keyword>
<dbReference type="SMART" id="SM00754">
    <property type="entry name" value="CHRD"/>
    <property type="match status" value="1"/>
</dbReference>